<evidence type="ECO:0000256" key="4">
    <source>
        <dbReference type="ARBA" id="ARBA00022490"/>
    </source>
</evidence>
<dbReference type="Pfam" id="PF02631">
    <property type="entry name" value="RecX_HTH2"/>
    <property type="match status" value="1"/>
</dbReference>
<feature type="compositionally biased region" description="Gly residues" evidence="6">
    <location>
        <begin position="110"/>
        <end position="125"/>
    </location>
</feature>
<sequence length="308" mass="32104">MPGRRGARSGRGWDAIPPRAADAPPADGSPPLTGRYYLGGSPERDAELLAGDGSPRGDDPDPTGSSRGRSGRSAGRRRASRGFGGRDINDEGAGPGDRGFGGRDINDEGTGPGGRGFGGREGSGPGKAADPRTESEVAREICLRQLSARPRTRAELAKALVRKGISDEVIAEVLDRYDEVGIIDDAAFARAWVSSRHHGRGLARRALANELRQRGVDAEVASVALEAVDDEAEADAARALVDRKLRTATGTPDAVFRRLVAMLARKGYPAGVAIRAVKDALAARDAEAAEFADAIDPDALAGNADPDA</sequence>
<feature type="domain" description="RecX third three-helical" evidence="8">
    <location>
        <begin position="232"/>
        <end position="276"/>
    </location>
</feature>
<accession>I0HGJ3</accession>
<name>I0HGJ3_ACTM4</name>
<feature type="domain" description="RecX first three-helical" evidence="9">
    <location>
        <begin position="138"/>
        <end position="176"/>
    </location>
</feature>
<evidence type="ECO:0000256" key="5">
    <source>
        <dbReference type="HAMAP-Rule" id="MF_01114"/>
    </source>
</evidence>
<gene>
    <name evidence="5 10" type="primary">recX</name>
    <name evidence="10" type="ordered locus">AMIS_69100</name>
</gene>
<dbReference type="Proteomes" id="UP000007882">
    <property type="component" value="Chromosome"/>
</dbReference>
<evidence type="ECO:0000256" key="2">
    <source>
        <dbReference type="ARBA" id="ARBA00009695"/>
    </source>
</evidence>
<evidence type="ECO:0000256" key="6">
    <source>
        <dbReference type="SAM" id="MobiDB-lite"/>
    </source>
</evidence>
<dbReference type="InterPro" id="IPR053926">
    <property type="entry name" value="RecX_HTH_1st"/>
</dbReference>
<protein>
    <recommendedName>
        <fullName evidence="3 5">Regulatory protein RecX</fullName>
    </recommendedName>
</protein>
<dbReference type="Gene3D" id="1.10.10.10">
    <property type="entry name" value="Winged helix-like DNA-binding domain superfamily/Winged helix DNA-binding domain"/>
    <property type="match status" value="2"/>
</dbReference>
<dbReference type="Pfam" id="PF21981">
    <property type="entry name" value="RecX_HTH3"/>
    <property type="match status" value="1"/>
</dbReference>
<dbReference type="PANTHER" id="PTHR33602:SF1">
    <property type="entry name" value="REGULATORY PROTEIN RECX FAMILY PROTEIN"/>
    <property type="match status" value="1"/>
</dbReference>
<dbReference type="Pfam" id="PF21982">
    <property type="entry name" value="RecX_HTH1"/>
    <property type="match status" value="1"/>
</dbReference>
<dbReference type="InterPro" id="IPR053924">
    <property type="entry name" value="RecX_HTH_2nd"/>
</dbReference>
<dbReference type="PATRIC" id="fig|512565.3.peg.6912"/>
<dbReference type="InterPro" id="IPR003783">
    <property type="entry name" value="Regulatory_RecX"/>
</dbReference>
<dbReference type="InterPro" id="IPR036388">
    <property type="entry name" value="WH-like_DNA-bd_sf"/>
</dbReference>
<feature type="compositionally biased region" description="Low complexity" evidence="6">
    <location>
        <begin position="14"/>
        <end position="31"/>
    </location>
</feature>
<evidence type="ECO:0000256" key="3">
    <source>
        <dbReference type="ARBA" id="ARBA00018111"/>
    </source>
</evidence>
<dbReference type="KEGG" id="ams:AMIS_69100"/>
<dbReference type="PANTHER" id="PTHR33602">
    <property type="entry name" value="REGULATORY PROTEIN RECX FAMILY PROTEIN"/>
    <property type="match status" value="1"/>
</dbReference>
<keyword evidence="11" id="KW-1185">Reference proteome</keyword>
<dbReference type="HAMAP" id="MF_01114">
    <property type="entry name" value="RecX"/>
    <property type="match status" value="1"/>
</dbReference>
<comment type="subcellular location">
    <subcellularLocation>
        <location evidence="1 5">Cytoplasm</location>
    </subcellularLocation>
</comment>
<dbReference type="EMBL" id="AP012319">
    <property type="protein sequence ID" value="BAL92130.1"/>
    <property type="molecule type" value="Genomic_DNA"/>
</dbReference>
<comment type="similarity">
    <text evidence="2 5">Belongs to the RecX family.</text>
</comment>
<dbReference type="InterPro" id="IPR053925">
    <property type="entry name" value="RecX_HTH_3rd"/>
</dbReference>
<keyword evidence="4 5" id="KW-0963">Cytoplasm</keyword>
<organism evidence="10 11">
    <name type="scientific">Actinoplanes missouriensis (strain ATCC 14538 / DSM 43046 / CBS 188.64 / JCM 3121 / NBRC 102363 / NCIMB 12654 / NRRL B-3342 / UNCC 431)</name>
    <dbReference type="NCBI Taxonomy" id="512565"/>
    <lineage>
        <taxon>Bacteria</taxon>
        <taxon>Bacillati</taxon>
        <taxon>Actinomycetota</taxon>
        <taxon>Actinomycetes</taxon>
        <taxon>Micromonosporales</taxon>
        <taxon>Micromonosporaceae</taxon>
        <taxon>Actinoplanes</taxon>
    </lineage>
</organism>
<evidence type="ECO:0000256" key="1">
    <source>
        <dbReference type="ARBA" id="ARBA00004496"/>
    </source>
</evidence>
<evidence type="ECO:0000259" key="7">
    <source>
        <dbReference type="Pfam" id="PF02631"/>
    </source>
</evidence>
<dbReference type="eggNOG" id="COG2137">
    <property type="taxonomic scope" value="Bacteria"/>
</dbReference>
<comment type="function">
    <text evidence="5">Modulates RecA activity.</text>
</comment>
<feature type="compositionally biased region" description="Low complexity" evidence="6">
    <location>
        <begin position="62"/>
        <end position="73"/>
    </location>
</feature>
<evidence type="ECO:0000259" key="8">
    <source>
        <dbReference type="Pfam" id="PF21981"/>
    </source>
</evidence>
<reference evidence="10 11" key="1">
    <citation type="submission" date="2012-02" db="EMBL/GenBank/DDBJ databases">
        <title>Complete genome sequence of Actinoplanes missouriensis 431 (= NBRC 102363).</title>
        <authorList>
            <person name="Ohnishi Y."/>
            <person name="Ishikawa J."/>
            <person name="Sekine M."/>
            <person name="Hosoyama A."/>
            <person name="Harada T."/>
            <person name="Narita H."/>
            <person name="Hata T."/>
            <person name="Konno Y."/>
            <person name="Tutikane K."/>
            <person name="Fujita N."/>
            <person name="Horinouchi S."/>
            <person name="Hayakawa M."/>
        </authorList>
    </citation>
    <scope>NUCLEOTIDE SEQUENCE [LARGE SCALE GENOMIC DNA]</scope>
    <source>
        <strain evidence="11">ATCC 14538 / DSM 43046 / CBS 188.64 / JCM 3121 / NBRC 102363 / NCIMB 12654 / NRRL B-3342 / UNCC 431</strain>
    </source>
</reference>
<dbReference type="HOGENOM" id="CLU_749308_0_0_11"/>
<feature type="region of interest" description="Disordered" evidence="6">
    <location>
        <begin position="1"/>
        <end position="136"/>
    </location>
</feature>
<dbReference type="STRING" id="512565.AMIS_69100"/>
<evidence type="ECO:0000313" key="11">
    <source>
        <dbReference type="Proteomes" id="UP000007882"/>
    </source>
</evidence>
<dbReference type="GO" id="GO:0006282">
    <property type="term" value="P:regulation of DNA repair"/>
    <property type="evidence" value="ECO:0007669"/>
    <property type="project" value="UniProtKB-UniRule"/>
</dbReference>
<evidence type="ECO:0000313" key="10">
    <source>
        <dbReference type="EMBL" id="BAL92130.1"/>
    </source>
</evidence>
<dbReference type="AlphaFoldDB" id="I0HGJ3"/>
<feature type="domain" description="RecX second three-helical" evidence="7">
    <location>
        <begin position="184"/>
        <end position="225"/>
    </location>
</feature>
<dbReference type="GO" id="GO:0005737">
    <property type="term" value="C:cytoplasm"/>
    <property type="evidence" value="ECO:0007669"/>
    <property type="project" value="UniProtKB-SubCell"/>
</dbReference>
<evidence type="ECO:0000259" key="9">
    <source>
        <dbReference type="Pfam" id="PF21982"/>
    </source>
</evidence>
<proteinExistence type="inferred from homology"/>